<proteinExistence type="predicted"/>
<name>A0AA35MFY6_9HYPO</name>
<evidence type="ECO:0000256" key="3">
    <source>
        <dbReference type="ARBA" id="ARBA00022840"/>
    </source>
</evidence>
<dbReference type="InterPro" id="IPR000719">
    <property type="entry name" value="Prot_kinase_dom"/>
</dbReference>
<dbReference type="GO" id="GO:0004674">
    <property type="term" value="F:protein serine/threonine kinase activity"/>
    <property type="evidence" value="ECO:0007669"/>
    <property type="project" value="UniProtKB-KW"/>
</dbReference>
<dbReference type="Proteomes" id="UP001160390">
    <property type="component" value="Unassembled WGS sequence"/>
</dbReference>
<protein>
    <recommendedName>
        <fullName evidence="4">Protein kinase domain-containing protein</fullName>
    </recommendedName>
</protein>
<feature type="domain" description="Protein kinase" evidence="4">
    <location>
        <begin position="54"/>
        <end position="493"/>
    </location>
</feature>
<evidence type="ECO:0000259" key="4">
    <source>
        <dbReference type="PROSITE" id="PS50011"/>
    </source>
</evidence>
<keyword evidence="1" id="KW-0723">Serine/threonine-protein kinase</keyword>
<dbReference type="SUPFAM" id="SSF56112">
    <property type="entry name" value="Protein kinase-like (PK-like)"/>
    <property type="match status" value="1"/>
</dbReference>
<dbReference type="PROSITE" id="PS50011">
    <property type="entry name" value="PROTEIN_KINASE_DOM"/>
    <property type="match status" value="1"/>
</dbReference>
<keyword evidence="1" id="KW-0418">Kinase</keyword>
<evidence type="ECO:0000313" key="6">
    <source>
        <dbReference type="Proteomes" id="UP001160390"/>
    </source>
</evidence>
<accession>A0AA35MFY6</accession>
<evidence type="ECO:0000256" key="2">
    <source>
        <dbReference type="ARBA" id="ARBA00022741"/>
    </source>
</evidence>
<keyword evidence="1" id="KW-0808">Transferase</keyword>
<dbReference type="PANTHER" id="PTHR24055">
    <property type="entry name" value="MITOGEN-ACTIVATED PROTEIN KINASE"/>
    <property type="match status" value="1"/>
</dbReference>
<dbReference type="GO" id="GO:0005524">
    <property type="term" value="F:ATP binding"/>
    <property type="evidence" value="ECO:0007669"/>
    <property type="project" value="UniProtKB-KW"/>
</dbReference>
<dbReference type="InterPro" id="IPR011009">
    <property type="entry name" value="Kinase-like_dom_sf"/>
</dbReference>
<comment type="caution">
    <text evidence="5">The sequence shown here is derived from an EMBL/GenBank/DDBJ whole genome shotgun (WGS) entry which is preliminary data.</text>
</comment>
<evidence type="ECO:0000313" key="5">
    <source>
        <dbReference type="EMBL" id="CAI6095975.1"/>
    </source>
</evidence>
<dbReference type="Gene3D" id="1.10.510.10">
    <property type="entry name" value="Transferase(Phosphotransferase) domain 1"/>
    <property type="match status" value="1"/>
</dbReference>
<dbReference type="AlphaFoldDB" id="A0AA35MFY6"/>
<sequence length="511" mass="58644">MDSTLPIPVRDTYERPVYDFVEDENECPGGHYSVTPDEVFHGVKKKYNGEKKKYQVLLNIHFGEKSTVWVCHDDDMEIKYWALKILSVDASKNTREHLAVDHVKKSIDILEENAKNNRFRRYQYDRDYCLPPIFEHTYLLRDQFGESYDPENPLFRYSNPPATGKNDPEVLKKAICLPVDKFLIRGPKGNHWCFVYPLLGPKAQPGWMSMLFEFLRCGNGLSPSDVKSFSQAYYQLANAVRFIHSQKLCHGRIIPSNVLHRIQGLDGNPVNDVCATLGGGIERATAVVGGTKQECRIHKGAGEWKSRSVYWDLERMRRYLTSDIALIGFGQCFLQSNPPSTLDIPESYQPPELMLQNILGPGTDLWTLGCTLYELRMGYPLLDFGSTDHIERLKCMCKVLEPLGGNVKDIESYGCPDLNISRLSESKFVLTLRDLLKENTLTFVLDDPPAEHRLSLMPCGTERKACRILLKKLLNYDYEQRKGAEAIIEDYWVKQDFPPKRGCRGCWRRKP</sequence>
<dbReference type="EMBL" id="CABFNP030001276">
    <property type="protein sequence ID" value="CAI6095975.1"/>
    <property type="molecule type" value="Genomic_DNA"/>
</dbReference>
<dbReference type="Gene3D" id="3.30.200.20">
    <property type="entry name" value="Phosphorylase Kinase, domain 1"/>
    <property type="match status" value="2"/>
</dbReference>
<gene>
    <name evidence="5" type="ORF">CCHLO57077_00016770</name>
</gene>
<dbReference type="Pfam" id="PF00069">
    <property type="entry name" value="Pkinase"/>
    <property type="match status" value="1"/>
</dbReference>
<dbReference type="SMART" id="SM00220">
    <property type="entry name" value="S_TKc"/>
    <property type="match status" value="1"/>
</dbReference>
<dbReference type="InterPro" id="IPR050117">
    <property type="entry name" value="MAPK"/>
</dbReference>
<reference evidence="5" key="1">
    <citation type="submission" date="2023-01" db="EMBL/GenBank/DDBJ databases">
        <authorList>
            <person name="Piombo E."/>
        </authorList>
    </citation>
    <scope>NUCLEOTIDE SEQUENCE</scope>
</reference>
<keyword evidence="6" id="KW-1185">Reference proteome</keyword>
<keyword evidence="2" id="KW-0547">Nucleotide-binding</keyword>
<keyword evidence="3" id="KW-0067">ATP-binding</keyword>
<evidence type="ECO:0000256" key="1">
    <source>
        <dbReference type="ARBA" id="ARBA00022527"/>
    </source>
</evidence>
<organism evidence="5 6">
    <name type="scientific">Clonostachys chloroleuca</name>
    <dbReference type="NCBI Taxonomy" id="1926264"/>
    <lineage>
        <taxon>Eukaryota</taxon>
        <taxon>Fungi</taxon>
        <taxon>Dikarya</taxon>
        <taxon>Ascomycota</taxon>
        <taxon>Pezizomycotina</taxon>
        <taxon>Sordariomycetes</taxon>
        <taxon>Hypocreomycetidae</taxon>
        <taxon>Hypocreales</taxon>
        <taxon>Bionectriaceae</taxon>
        <taxon>Clonostachys</taxon>
    </lineage>
</organism>